<comment type="similarity">
    <text evidence="2">Belongs to the polysaccharide synthase family.</text>
</comment>
<feature type="transmembrane region" description="Helical" evidence="7">
    <location>
        <begin position="94"/>
        <end position="117"/>
    </location>
</feature>
<dbReference type="CDD" id="cd13127">
    <property type="entry name" value="MATE_tuaB_like"/>
    <property type="match status" value="1"/>
</dbReference>
<reference evidence="8 9" key="1">
    <citation type="submission" date="2016-10" db="EMBL/GenBank/DDBJ databases">
        <authorList>
            <person name="de Groot N.N."/>
        </authorList>
    </citation>
    <scope>NUCLEOTIDE SEQUENCE [LARGE SCALE GENOMIC DNA]</scope>
    <source>
        <strain evidence="8 9">DSM 22274</strain>
    </source>
</reference>
<dbReference type="Pfam" id="PF13440">
    <property type="entry name" value="Polysacc_synt_3"/>
    <property type="match status" value="1"/>
</dbReference>
<dbReference type="InterPro" id="IPR050833">
    <property type="entry name" value="Poly_Biosynth_Transport"/>
</dbReference>
<feature type="transmembrane region" description="Helical" evidence="7">
    <location>
        <begin position="187"/>
        <end position="208"/>
    </location>
</feature>
<feature type="transmembrane region" description="Helical" evidence="7">
    <location>
        <begin position="67"/>
        <end position="85"/>
    </location>
</feature>
<name>A0A1H5KH41_9MICC</name>
<dbReference type="PANTHER" id="PTHR30250:SF10">
    <property type="entry name" value="LIPOPOLYSACCHARIDE BIOSYNTHESIS PROTEIN WZXC"/>
    <property type="match status" value="1"/>
</dbReference>
<feature type="transmembrane region" description="Helical" evidence="7">
    <location>
        <begin position="299"/>
        <end position="321"/>
    </location>
</feature>
<evidence type="ECO:0000256" key="7">
    <source>
        <dbReference type="SAM" id="Phobius"/>
    </source>
</evidence>
<evidence type="ECO:0000256" key="2">
    <source>
        <dbReference type="ARBA" id="ARBA00007430"/>
    </source>
</evidence>
<evidence type="ECO:0000256" key="3">
    <source>
        <dbReference type="ARBA" id="ARBA00022475"/>
    </source>
</evidence>
<keyword evidence="3" id="KW-1003">Cell membrane</keyword>
<evidence type="ECO:0000256" key="5">
    <source>
        <dbReference type="ARBA" id="ARBA00022989"/>
    </source>
</evidence>
<feature type="transmembrane region" description="Helical" evidence="7">
    <location>
        <begin position="33"/>
        <end position="55"/>
    </location>
</feature>
<dbReference type="EMBL" id="FNTV01000001">
    <property type="protein sequence ID" value="SEE64176.1"/>
    <property type="molecule type" value="Genomic_DNA"/>
</dbReference>
<evidence type="ECO:0000256" key="4">
    <source>
        <dbReference type="ARBA" id="ARBA00022692"/>
    </source>
</evidence>
<sequence length="507" mass="54366">MIGRAISRKTKIAEYSYDDVAGKSAKKSVAWNALSLVGRQGLLIVFSLVLARILGPESYGVVAQANVYMVVATLLLDQGLTASLVSRSRISRRVVAAAAGLNLTLAAVMMLVTYLTAPMVASFFSSPQLIEVLWVLGAGLVFKALAIVPRMLLTRTFAFRAIAIADVLGAFLGGFLGLIFAMQGAGYWSLVIQLVVSDAFVAVVLLIAARAPIPSLRFVELNGTIKFGIKIFVGNLFSVASRNTDNLVVGRILGSGALALYSLAYRVLLTPVQMVGQVVTRVLLPAVARSQNDLERVSLLTLRSISSISIVSFPLMALIAISAEDSVNLVLGNQWAGAVPVLQILALTGARQAVTAVNAPILIGLGKANTHLRFNIIAAIVQVGGILIGLQGGIVGVAWGYTISGILLTPYIIFLQKRLVGTTIRDMFLAVFPAFHASFWAAGAYLILNLSAMPLILRMSVGLVSATIIYIGILWIAHRKFSRIQLSLFKEMFRKRSQEDISIRKLT</sequence>
<organism evidence="8 9">
    <name type="scientific">Arthrobacter alpinus</name>
    <dbReference type="NCBI Taxonomy" id="656366"/>
    <lineage>
        <taxon>Bacteria</taxon>
        <taxon>Bacillati</taxon>
        <taxon>Actinomycetota</taxon>
        <taxon>Actinomycetes</taxon>
        <taxon>Micrococcales</taxon>
        <taxon>Micrococcaceae</taxon>
        <taxon>Arthrobacter</taxon>
    </lineage>
</organism>
<feature type="transmembrane region" description="Helical" evidence="7">
    <location>
        <begin position="372"/>
        <end position="390"/>
    </location>
</feature>
<evidence type="ECO:0000313" key="8">
    <source>
        <dbReference type="EMBL" id="SEE64176.1"/>
    </source>
</evidence>
<protein>
    <submittedName>
        <fullName evidence="8">Polysaccharide transporter, PST family</fullName>
    </submittedName>
</protein>
<dbReference type="RefSeq" id="WP_074711524.1">
    <property type="nucleotide sequence ID" value="NZ_FNTV01000001.1"/>
</dbReference>
<feature type="transmembrane region" description="Helical" evidence="7">
    <location>
        <begin position="129"/>
        <end position="148"/>
    </location>
</feature>
<feature type="transmembrane region" description="Helical" evidence="7">
    <location>
        <begin position="427"/>
        <end position="448"/>
    </location>
</feature>
<feature type="transmembrane region" description="Helical" evidence="7">
    <location>
        <begin position="396"/>
        <end position="415"/>
    </location>
</feature>
<feature type="transmembrane region" description="Helical" evidence="7">
    <location>
        <begin position="157"/>
        <end position="181"/>
    </location>
</feature>
<keyword evidence="4 7" id="KW-0812">Transmembrane</keyword>
<keyword evidence="6 7" id="KW-0472">Membrane</keyword>
<proteinExistence type="inferred from homology"/>
<gene>
    <name evidence="8" type="ORF">SAMN04489740_2015</name>
</gene>
<evidence type="ECO:0000313" key="9">
    <source>
        <dbReference type="Proteomes" id="UP000182725"/>
    </source>
</evidence>
<evidence type="ECO:0000256" key="1">
    <source>
        <dbReference type="ARBA" id="ARBA00004651"/>
    </source>
</evidence>
<keyword evidence="5 7" id="KW-1133">Transmembrane helix</keyword>
<dbReference type="Proteomes" id="UP000182725">
    <property type="component" value="Unassembled WGS sequence"/>
</dbReference>
<feature type="transmembrane region" description="Helical" evidence="7">
    <location>
        <begin position="454"/>
        <end position="477"/>
    </location>
</feature>
<dbReference type="PANTHER" id="PTHR30250">
    <property type="entry name" value="PST FAMILY PREDICTED COLANIC ACID TRANSPORTER"/>
    <property type="match status" value="1"/>
</dbReference>
<accession>A0A1H5KH41</accession>
<comment type="subcellular location">
    <subcellularLocation>
        <location evidence="1">Cell membrane</location>
        <topology evidence="1">Multi-pass membrane protein</topology>
    </subcellularLocation>
</comment>
<evidence type="ECO:0000256" key="6">
    <source>
        <dbReference type="ARBA" id="ARBA00023136"/>
    </source>
</evidence>
<dbReference type="GO" id="GO:0005886">
    <property type="term" value="C:plasma membrane"/>
    <property type="evidence" value="ECO:0007669"/>
    <property type="project" value="UniProtKB-SubCell"/>
</dbReference>
<dbReference type="AlphaFoldDB" id="A0A1H5KH41"/>